<comment type="similarity">
    <text evidence="2">Belongs to the ligand-gated ion channel (TC 1.A.9) family. Acetylcholine receptor (TC 1.A.9.1) subfamily.</text>
</comment>
<dbReference type="GO" id="GO:0004888">
    <property type="term" value="F:transmembrane signaling receptor activity"/>
    <property type="evidence" value="ECO:0007669"/>
    <property type="project" value="InterPro"/>
</dbReference>
<dbReference type="Gene3D" id="1.20.58.390">
    <property type="entry name" value="Neurotransmitter-gated ion-channel transmembrane domain"/>
    <property type="match status" value="1"/>
</dbReference>
<organism evidence="10 11">
    <name type="scientific">Elysia marginata</name>
    <dbReference type="NCBI Taxonomy" id="1093978"/>
    <lineage>
        <taxon>Eukaryota</taxon>
        <taxon>Metazoa</taxon>
        <taxon>Spiralia</taxon>
        <taxon>Lophotrochozoa</taxon>
        <taxon>Mollusca</taxon>
        <taxon>Gastropoda</taxon>
        <taxon>Heterobranchia</taxon>
        <taxon>Euthyneura</taxon>
        <taxon>Panpulmonata</taxon>
        <taxon>Sacoglossa</taxon>
        <taxon>Placobranchoidea</taxon>
        <taxon>Plakobranchidae</taxon>
        <taxon>Elysia</taxon>
    </lineage>
</organism>
<evidence type="ECO:0000256" key="1">
    <source>
        <dbReference type="ARBA" id="ARBA00004141"/>
    </source>
</evidence>
<reference evidence="10 11" key="1">
    <citation type="journal article" date="2021" name="Elife">
        <title>Chloroplast acquisition without the gene transfer in kleptoplastic sea slugs, Plakobranchus ocellatus.</title>
        <authorList>
            <person name="Maeda T."/>
            <person name="Takahashi S."/>
            <person name="Yoshida T."/>
            <person name="Shimamura S."/>
            <person name="Takaki Y."/>
            <person name="Nagai Y."/>
            <person name="Toyoda A."/>
            <person name="Suzuki Y."/>
            <person name="Arimoto A."/>
            <person name="Ishii H."/>
            <person name="Satoh N."/>
            <person name="Nishiyama T."/>
            <person name="Hasebe M."/>
            <person name="Maruyama T."/>
            <person name="Minagawa J."/>
            <person name="Obokata J."/>
            <person name="Shigenobu S."/>
        </authorList>
    </citation>
    <scope>NUCLEOTIDE SEQUENCE [LARGE SCALE GENOMIC DNA]</scope>
</reference>
<dbReference type="SUPFAM" id="SSF90112">
    <property type="entry name" value="Neurotransmitter-gated ion-channel transmembrane pore"/>
    <property type="match status" value="1"/>
</dbReference>
<keyword evidence="6" id="KW-0407">Ion channel</keyword>
<keyword evidence="6" id="KW-0813">Transport</keyword>
<keyword evidence="6" id="KW-0406">Ion transport</keyword>
<dbReference type="FunFam" id="1.20.58.390:FF:000043">
    <property type="entry name" value="AcetylCholine Receptor"/>
    <property type="match status" value="1"/>
</dbReference>
<evidence type="ECO:0000256" key="2">
    <source>
        <dbReference type="ARBA" id="ARBA00009237"/>
    </source>
</evidence>
<evidence type="ECO:0000256" key="6">
    <source>
        <dbReference type="RuleBase" id="RU000687"/>
    </source>
</evidence>
<feature type="region of interest" description="Disordered" evidence="7">
    <location>
        <begin position="524"/>
        <end position="543"/>
    </location>
</feature>
<keyword evidence="6" id="KW-0732">Signal</keyword>
<dbReference type="InterPro" id="IPR036719">
    <property type="entry name" value="Neuro-gated_channel_TM_sf"/>
</dbReference>
<dbReference type="Pfam" id="PF02931">
    <property type="entry name" value="Neur_chan_LBD"/>
    <property type="match status" value="1"/>
</dbReference>
<evidence type="ECO:0000256" key="4">
    <source>
        <dbReference type="ARBA" id="ARBA00022989"/>
    </source>
</evidence>
<dbReference type="Pfam" id="PF02932">
    <property type="entry name" value="Neur_chan_memb"/>
    <property type="match status" value="1"/>
</dbReference>
<evidence type="ECO:0000256" key="7">
    <source>
        <dbReference type="SAM" id="MobiDB-lite"/>
    </source>
</evidence>
<dbReference type="PROSITE" id="PS00236">
    <property type="entry name" value="NEUROTR_ION_CHANNEL"/>
    <property type="match status" value="1"/>
</dbReference>
<evidence type="ECO:0000256" key="5">
    <source>
        <dbReference type="ARBA" id="ARBA00023136"/>
    </source>
</evidence>
<feature type="chain" id="PRO_5043086229" evidence="6">
    <location>
        <begin position="23"/>
        <end position="620"/>
    </location>
</feature>
<dbReference type="InterPro" id="IPR038050">
    <property type="entry name" value="Neuro_actylchol_rec"/>
</dbReference>
<comment type="caution">
    <text evidence="10">The sequence shown here is derived from an EMBL/GenBank/DDBJ whole genome shotgun (WGS) entry which is preliminary data.</text>
</comment>
<evidence type="ECO:0000259" key="8">
    <source>
        <dbReference type="Pfam" id="PF02931"/>
    </source>
</evidence>
<dbReference type="EMBL" id="BMAT01012673">
    <property type="protein sequence ID" value="GFR96694.1"/>
    <property type="molecule type" value="Genomic_DNA"/>
</dbReference>
<name>A0AAV4HG46_9GAST</name>
<feature type="signal peptide" evidence="6">
    <location>
        <begin position="1"/>
        <end position="22"/>
    </location>
</feature>
<dbReference type="InterPro" id="IPR036734">
    <property type="entry name" value="Neur_chan_lig-bd_sf"/>
</dbReference>
<keyword evidence="3 6" id="KW-0812">Transmembrane</keyword>
<dbReference type="SUPFAM" id="SSF63712">
    <property type="entry name" value="Nicotinic receptor ligand binding domain-like"/>
    <property type="match status" value="1"/>
</dbReference>
<comment type="subcellular location">
    <subcellularLocation>
        <location evidence="1">Membrane</location>
        <topology evidence="1">Multi-pass membrane protein</topology>
    </subcellularLocation>
</comment>
<dbReference type="AlphaFoldDB" id="A0AAV4HG46"/>
<feature type="domain" description="Neurotransmitter-gated ion-channel ligand-binding" evidence="8">
    <location>
        <begin position="89"/>
        <end position="280"/>
    </location>
</feature>
<dbReference type="CDD" id="cd19051">
    <property type="entry name" value="LGIC_TM_cation"/>
    <property type="match status" value="1"/>
</dbReference>
<evidence type="ECO:0000313" key="11">
    <source>
        <dbReference type="Proteomes" id="UP000762676"/>
    </source>
</evidence>
<keyword evidence="4 6" id="KW-1133">Transmembrane helix</keyword>
<dbReference type="InterPro" id="IPR006202">
    <property type="entry name" value="Neur_chan_lig-bd"/>
</dbReference>
<feature type="transmembrane region" description="Helical" evidence="6">
    <location>
        <begin position="312"/>
        <end position="330"/>
    </location>
</feature>
<keyword evidence="11" id="KW-1185">Reference proteome</keyword>
<evidence type="ECO:0000256" key="3">
    <source>
        <dbReference type="ARBA" id="ARBA00022692"/>
    </source>
</evidence>
<dbReference type="InterPro" id="IPR006201">
    <property type="entry name" value="Neur_channel"/>
</dbReference>
<feature type="domain" description="Neurotransmitter-gated ion-channel transmembrane" evidence="9">
    <location>
        <begin position="287"/>
        <end position="601"/>
    </location>
</feature>
<dbReference type="Proteomes" id="UP000762676">
    <property type="component" value="Unassembled WGS sequence"/>
</dbReference>
<dbReference type="FunFam" id="2.70.170.10:FF:000016">
    <property type="entry name" value="Nicotinic acetylcholine receptor subunit"/>
    <property type="match status" value="1"/>
</dbReference>
<dbReference type="GO" id="GO:0016020">
    <property type="term" value="C:membrane"/>
    <property type="evidence" value="ECO:0007669"/>
    <property type="project" value="UniProtKB-SubCell"/>
</dbReference>
<gene>
    <name evidence="10" type="ORF">ElyMa_006304800</name>
</gene>
<dbReference type="PANTHER" id="PTHR18945">
    <property type="entry name" value="NEUROTRANSMITTER GATED ION CHANNEL"/>
    <property type="match status" value="1"/>
</dbReference>
<feature type="region of interest" description="Disordered" evidence="7">
    <location>
        <begin position="404"/>
        <end position="433"/>
    </location>
</feature>
<feature type="transmembrane region" description="Helical" evidence="6">
    <location>
        <begin position="282"/>
        <end position="305"/>
    </location>
</feature>
<dbReference type="GO" id="GO:0005230">
    <property type="term" value="F:extracellular ligand-gated monoatomic ion channel activity"/>
    <property type="evidence" value="ECO:0007669"/>
    <property type="project" value="InterPro"/>
</dbReference>
<dbReference type="PRINTS" id="PR00252">
    <property type="entry name" value="NRIONCHANNEL"/>
</dbReference>
<protein>
    <submittedName>
        <fullName evidence="10">Neuronal acetylcholine receptor subunit alpha-6</fullName>
    </submittedName>
</protein>
<evidence type="ECO:0000313" key="10">
    <source>
        <dbReference type="EMBL" id="GFR96694.1"/>
    </source>
</evidence>
<accession>A0AAV4HG46</accession>
<feature type="compositionally biased region" description="Polar residues" evidence="7">
    <location>
        <begin position="412"/>
        <end position="425"/>
    </location>
</feature>
<dbReference type="InterPro" id="IPR006029">
    <property type="entry name" value="Neurotrans-gated_channel_TM"/>
</dbReference>
<keyword evidence="5 6" id="KW-0472">Membrane</keyword>
<sequence length="620" mass="69869">MSGPRRHLQLLACFLFLMYTKSASLPPSEHIEENYVPKSPSDTENGYTDGYLYGKNRRQRDGSIDFLGSADSAHADSENSTRVIPMTDEQRLFRRLLQGYDRNTRPVYNASEAVKVYIGITLTQIFDLEWRDEKFQWNPEDFNGLKVLRMPCRHIWKPDIVLYNSVEDYTDGYMQSLAMVHSDGTVFWPPIVRFQSTCKIDITFFPFDDQLCKMKLGSWAYDGFQVDVYNRTVPVDLSNYVSNGEWQLMTVTAKRNVVHYPCCPEPFPDVIFTIHLRRRTLYYTYNVIIPCVMLSCLTLLVFWMSPTSGEKVTLGLTVLLAFSVFMLLIAENMPATSNFVPLIGMYITSVMGITSLSVVLAVMVSNISQGGRNERSVPGGLRVMAVFLARIMCMRLHYLSSLQTRERPTSMPGHSSRASNFSEKTSSVAAKSAANNSRARRSFYKVGHGYQVSNDSGCGLLDFELGDATGPAASRTAQTDGTNHLNMQQTPLLEKHPRPTGGTNILHNRRASIATIQNRTTPATFTVHNPKRGDSGGQPDLNKSNCKDVDTILALLKSILMKENEKERSDLVRLQWEEVAIIIDRFLFYIFLALTLVATLTTLVIMPLLKPAEPQPASYP</sequence>
<feature type="transmembrane region" description="Helical" evidence="6">
    <location>
        <begin position="342"/>
        <end position="367"/>
    </location>
</feature>
<proteinExistence type="inferred from homology"/>
<dbReference type="InterPro" id="IPR018000">
    <property type="entry name" value="Neurotransmitter_ion_chnl_CS"/>
</dbReference>
<dbReference type="CDD" id="cd18997">
    <property type="entry name" value="LGIC_ECD_nAChR"/>
    <property type="match status" value="1"/>
</dbReference>
<dbReference type="Gene3D" id="2.70.170.10">
    <property type="entry name" value="Neurotransmitter-gated ion-channel ligand-binding domain"/>
    <property type="match status" value="1"/>
</dbReference>
<evidence type="ECO:0000259" key="9">
    <source>
        <dbReference type="Pfam" id="PF02932"/>
    </source>
</evidence>
<feature type="transmembrane region" description="Helical" evidence="6">
    <location>
        <begin position="586"/>
        <end position="609"/>
    </location>
</feature>
<keyword evidence="10" id="KW-0675">Receptor</keyword>